<dbReference type="EMBL" id="CAAALY010012829">
    <property type="protein sequence ID" value="VEL11781.1"/>
    <property type="molecule type" value="Genomic_DNA"/>
</dbReference>
<name>A0A448WHF5_9PLAT</name>
<evidence type="ECO:0000313" key="2">
    <source>
        <dbReference type="Proteomes" id="UP000784294"/>
    </source>
</evidence>
<evidence type="ECO:0000313" key="1">
    <source>
        <dbReference type="EMBL" id="VEL11781.1"/>
    </source>
</evidence>
<dbReference type="AlphaFoldDB" id="A0A448WHF5"/>
<organism evidence="1 2">
    <name type="scientific">Protopolystoma xenopodis</name>
    <dbReference type="NCBI Taxonomy" id="117903"/>
    <lineage>
        <taxon>Eukaryota</taxon>
        <taxon>Metazoa</taxon>
        <taxon>Spiralia</taxon>
        <taxon>Lophotrochozoa</taxon>
        <taxon>Platyhelminthes</taxon>
        <taxon>Monogenea</taxon>
        <taxon>Polyopisthocotylea</taxon>
        <taxon>Polystomatidea</taxon>
        <taxon>Polystomatidae</taxon>
        <taxon>Protopolystoma</taxon>
    </lineage>
</organism>
<reference evidence="1" key="1">
    <citation type="submission" date="2018-11" db="EMBL/GenBank/DDBJ databases">
        <authorList>
            <consortium name="Pathogen Informatics"/>
        </authorList>
    </citation>
    <scope>NUCLEOTIDE SEQUENCE</scope>
</reference>
<proteinExistence type="predicted"/>
<comment type="caution">
    <text evidence="1">The sequence shown here is derived from an EMBL/GenBank/DDBJ whole genome shotgun (WGS) entry which is preliminary data.</text>
</comment>
<protein>
    <submittedName>
        <fullName evidence="1">Uncharacterized protein</fullName>
    </submittedName>
</protein>
<accession>A0A448WHF5</accession>
<keyword evidence="2" id="KW-1185">Reference proteome</keyword>
<dbReference type="OrthoDB" id="10647511at2759"/>
<dbReference type="Proteomes" id="UP000784294">
    <property type="component" value="Unassembled WGS sequence"/>
</dbReference>
<gene>
    <name evidence="1" type="ORF">PXEA_LOCUS5221</name>
</gene>
<sequence>MMLMQSRRITLRLRKRPSHATDFTGLPGGGRRHRLMVQPGPGAATYVLGLCGGGGSLGVCNPGMGGGFAQSSASADGTSGLVAEGCSENFSQPLQNTRGAFLLARTPKRRVPTSPLGTGKSLF</sequence>